<evidence type="ECO:0000313" key="5">
    <source>
        <dbReference type="EMBL" id="AFO50674.1"/>
    </source>
</evidence>
<comment type="similarity">
    <text evidence="1">Belongs to the 'phage' integrase family.</text>
</comment>
<dbReference type="PATRIC" id="fig|1196325.3.peg.4801"/>
<feature type="region of interest" description="Disordered" evidence="3">
    <location>
        <begin position="122"/>
        <end position="143"/>
    </location>
</feature>
<evidence type="ECO:0000313" key="6">
    <source>
        <dbReference type="Proteomes" id="UP000006503"/>
    </source>
</evidence>
<reference evidence="6" key="1">
    <citation type="journal article" date="2013" name="Microb. Biotechnol.">
        <title>Metabolic potential of the organic-solvent tolerant Pseudomonas putida DOT-T1E deduced from its annotated genome.</title>
        <authorList>
            <person name="Udaondo Z."/>
            <person name="Molina L."/>
            <person name="Daniels C."/>
            <person name="Gomez M.J."/>
            <person name="Molina-Henares M.A."/>
            <person name="Matilla M.A."/>
            <person name="Roca A."/>
            <person name="Fernandez M."/>
            <person name="Duque E."/>
            <person name="Segura A."/>
            <person name="Ramos J.L."/>
        </authorList>
    </citation>
    <scope>NUCLEOTIDE SEQUENCE [LARGE SCALE GENOMIC DNA]</scope>
    <source>
        <strain evidence="6">DOT-T1E</strain>
    </source>
</reference>
<keyword evidence="2" id="KW-0229">DNA integration</keyword>
<evidence type="ECO:0000256" key="3">
    <source>
        <dbReference type="SAM" id="MobiDB-lite"/>
    </source>
</evidence>
<dbReference type="PANTHER" id="PTHR30629:SF2">
    <property type="entry name" value="PROPHAGE INTEGRASE INTS-RELATED"/>
    <property type="match status" value="1"/>
</dbReference>
<name>I7CFK9_PSEPT</name>
<dbReference type="AlphaFoldDB" id="I7CFK9"/>
<feature type="domain" description="Integrase DNA-binding" evidence="4">
    <location>
        <begin position="13"/>
        <end position="103"/>
    </location>
</feature>
<organism evidence="5 6">
    <name type="scientific">Pseudomonas putida (strain DOT-T1E)</name>
    <dbReference type="NCBI Taxonomy" id="1196325"/>
    <lineage>
        <taxon>Bacteria</taxon>
        <taxon>Pseudomonadati</taxon>
        <taxon>Pseudomonadota</taxon>
        <taxon>Gammaproteobacteria</taxon>
        <taxon>Pseudomonadales</taxon>
        <taxon>Pseudomonadaceae</taxon>
        <taxon>Pseudomonas</taxon>
    </lineage>
</organism>
<dbReference type="KEGG" id="ppx:T1E_4848"/>
<dbReference type="Pfam" id="PF13356">
    <property type="entry name" value="Arm-DNA-bind_3"/>
    <property type="match status" value="1"/>
</dbReference>
<dbReference type="InterPro" id="IPR038488">
    <property type="entry name" value="Integrase_DNA-bd_sf"/>
</dbReference>
<dbReference type="InterPro" id="IPR025166">
    <property type="entry name" value="Integrase_DNA_bind_dom"/>
</dbReference>
<protein>
    <submittedName>
        <fullName evidence="5">Integrase family protein</fullName>
    </submittedName>
</protein>
<dbReference type="PANTHER" id="PTHR30629">
    <property type="entry name" value="PROPHAGE INTEGRASE"/>
    <property type="match status" value="1"/>
</dbReference>
<dbReference type="Gene3D" id="3.30.160.390">
    <property type="entry name" value="Integrase, DNA-binding domain"/>
    <property type="match status" value="1"/>
</dbReference>
<sequence length="143" mass="15910">MSPEKPPPFRSKLSDAFIRSLTPSGKYADGDVPGLYLQVRASLKPGKSPSRHWRLKYRLRGKENVFVIGRYPDVGLKEARELARTARNSVTNHIDPLKAKKAKIEAQWRNEAGEVITLHGVHDPAQKPTDAPLGAPLPEIVRS</sequence>
<dbReference type="InterPro" id="IPR050808">
    <property type="entry name" value="Phage_Integrase"/>
</dbReference>
<dbReference type="EMBL" id="CP003734">
    <property type="protein sequence ID" value="AFO50674.1"/>
    <property type="molecule type" value="Genomic_DNA"/>
</dbReference>
<dbReference type="HOGENOM" id="CLU_1804554_0_0_6"/>
<proteinExistence type="inferred from homology"/>
<evidence type="ECO:0000256" key="2">
    <source>
        <dbReference type="ARBA" id="ARBA00022908"/>
    </source>
</evidence>
<dbReference type="GO" id="GO:0015074">
    <property type="term" value="P:DNA integration"/>
    <property type="evidence" value="ECO:0007669"/>
    <property type="project" value="UniProtKB-KW"/>
</dbReference>
<accession>I7CFK9</accession>
<evidence type="ECO:0000259" key="4">
    <source>
        <dbReference type="Pfam" id="PF13356"/>
    </source>
</evidence>
<evidence type="ECO:0000256" key="1">
    <source>
        <dbReference type="ARBA" id="ARBA00008857"/>
    </source>
</evidence>
<gene>
    <name evidence="5" type="ordered locus">T1E_4848</name>
</gene>
<dbReference type="Proteomes" id="UP000006503">
    <property type="component" value="Chromosome"/>
</dbReference>